<dbReference type="KEGG" id="tcn:H9L16_11115"/>
<name>A0A7G9SN05_9GAMM</name>
<keyword evidence="1" id="KW-0812">Transmembrane</keyword>
<dbReference type="EMBL" id="CP060719">
    <property type="protein sequence ID" value="QNN69230.1"/>
    <property type="molecule type" value="Genomic_DNA"/>
</dbReference>
<dbReference type="AlphaFoldDB" id="A0A7G9SN05"/>
<feature type="transmembrane region" description="Helical" evidence="1">
    <location>
        <begin position="24"/>
        <end position="41"/>
    </location>
</feature>
<evidence type="ECO:0000313" key="2">
    <source>
        <dbReference type="EMBL" id="QNN69230.1"/>
    </source>
</evidence>
<proteinExistence type="predicted"/>
<dbReference type="Proteomes" id="UP000515804">
    <property type="component" value="Chromosome"/>
</dbReference>
<keyword evidence="1" id="KW-0472">Membrane</keyword>
<keyword evidence="1" id="KW-1133">Transmembrane helix</keyword>
<reference evidence="2 3" key="1">
    <citation type="submission" date="2020-08" db="EMBL/GenBank/DDBJ databases">
        <title>Genome sequence of Thermomonas carbonis KCTC 42013T.</title>
        <authorList>
            <person name="Hyun D.-W."/>
            <person name="Bae J.-W."/>
        </authorList>
    </citation>
    <scope>NUCLEOTIDE SEQUENCE [LARGE SCALE GENOMIC DNA]</scope>
    <source>
        <strain evidence="2 3">KCTC 42013</strain>
    </source>
</reference>
<gene>
    <name evidence="2" type="ORF">H9L16_11115</name>
</gene>
<keyword evidence="3" id="KW-1185">Reference proteome</keyword>
<organism evidence="2 3">
    <name type="scientific">Thermomonas carbonis</name>
    <dbReference type="NCBI Taxonomy" id="1463158"/>
    <lineage>
        <taxon>Bacteria</taxon>
        <taxon>Pseudomonadati</taxon>
        <taxon>Pseudomonadota</taxon>
        <taxon>Gammaproteobacteria</taxon>
        <taxon>Lysobacterales</taxon>
        <taxon>Lysobacteraceae</taxon>
        <taxon>Thermomonas</taxon>
    </lineage>
</organism>
<protein>
    <recommendedName>
        <fullName evidence="4">Toxin CptA</fullName>
    </recommendedName>
</protein>
<accession>A0A7G9SN05</accession>
<evidence type="ECO:0000256" key="1">
    <source>
        <dbReference type="SAM" id="Phobius"/>
    </source>
</evidence>
<evidence type="ECO:0000313" key="3">
    <source>
        <dbReference type="Proteomes" id="UP000515804"/>
    </source>
</evidence>
<evidence type="ECO:0008006" key="4">
    <source>
        <dbReference type="Google" id="ProtNLM"/>
    </source>
</evidence>
<sequence length="150" mass="16524">MSKSRRSSIPSAPCRLEWRPSRQVGAMLVLLALLASFSLIGSDLPRAWAWPLAAGVLLFGVRDARSYLREQALQLLVPAGLGVVQCDGVAVQDLRVAWRGPLAFLRWRGADRRIRRIVLWPDLLDAGARRELKLAMQRREAAAGSPSMAG</sequence>